<evidence type="ECO:0000256" key="7">
    <source>
        <dbReference type="ARBA" id="ARBA00022989"/>
    </source>
</evidence>
<keyword evidence="6 10" id="KW-0735">Signal-anchor</keyword>
<evidence type="ECO:0000256" key="1">
    <source>
        <dbReference type="ARBA" id="ARBA00004323"/>
    </source>
</evidence>
<dbReference type="GO" id="GO:0016758">
    <property type="term" value="F:hexosyltransferase activity"/>
    <property type="evidence" value="ECO:0007669"/>
    <property type="project" value="InterPro"/>
</dbReference>
<dbReference type="EC" id="2.4.1.-" evidence="10"/>
<dbReference type="OrthoDB" id="5512589at2759"/>
<evidence type="ECO:0000313" key="11">
    <source>
        <dbReference type="EMBL" id="GAU91846.1"/>
    </source>
</evidence>
<dbReference type="Proteomes" id="UP000186922">
    <property type="component" value="Unassembled WGS sequence"/>
</dbReference>
<organism evidence="11 12">
    <name type="scientific">Ramazzottius varieornatus</name>
    <name type="common">Water bear</name>
    <name type="synonym">Tardigrade</name>
    <dbReference type="NCBI Taxonomy" id="947166"/>
    <lineage>
        <taxon>Eukaryota</taxon>
        <taxon>Metazoa</taxon>
        <taxon>Ecdysozoa</taxon>
        <taxon>Tardigrada</taxon>
        <taxon>Eutardigrada</taxon>
        <taxon>Parachela</taxon>
        <taxon>Hypsibioidea</taxon>
        <taxon>Ramazzottiidae</taxon>
        <taxon>Ramazzottius</taxon>
    </lineage>
</organism>
<evidence type="ECO:0000256" key="6">
    <source>
        <dbReference type="ARBA" id="ARBA00022968"/>
    </source>
</evidence>
<comment type="similarity">
    <text evidence="2 10">Belongs to the glycosyltransferase 31 family.</text>
</comment>
<dbReference type="GO" id="GO:0000139">
    <property type="term" value="C:Golgi membrane"/>
    <property type="evidence" value="ECO:0007669"/>
    <property type="project" value="UniProtKB-SubCell"/>
</dbReference>
<proteinExistence type="inferred from homology"/>
<evidence type="ECO:0000313" key="12">
    <source>
        <dbReference type="Proteomes" id="UP000186922"/>
    </source>
</evidence>
<keyword evidence="3 10" id="KW-0328">Glycosyltransferase</keyword>
<reference evidence="11 12" key="1">
    <citation type="journal article" date="2016" name="Nat. Commun.">
        <title>Extremotolerant tardigrade genome and improved radiotolerance of human cultured cells by tardigrade-unique protein.</title>
        <authorList>
            <person name="Hashimoto T."/>
            <person name="Horikawa D.D."/>
            <person name="Saito Y."/>
            <person name="Kuwahara H."/>
            <person name="Kozuka-Hata H."/>
            <person name="Shin-I T."/>
            <person name="Minakuchi Y."/>
            <person name="Ohishi K."/>
            <person name="Motoyama A."/>
            <person name="Aizu T."/>
            <person name="Enomoto A."/>
            <person name="Kondo K."/>
            <person name="Tanaka S."/>
            <person name="Hara Y."/>
            <person name="Koshikawa S."/>
            <person name="Sagara H."/>
            <person name="Miura T."/>
            <person name="Yokobori S."/>
            <person name="Miyagawa K."/>
            <person name="Suzuki Y."/>
            <person name="Kubo T."/>
            <person name="Oyama M."/>
            <person name="Kohara Y."/>
            <person name="Fujiyama A."/>
            <person name="Arakawa K."/>
            <person name="Katayama T."/>
            <person name="Toyoda A."/>
            <person name="Kunieda T."/>
        </authorList>
    </citation>
    <scope>NUCLEOTIDE SEQUENCE [LARGE SCALE GENOMIC DNA]</scope>
    <source>
        <strain evidence="11 12">YOKOZUNA-1</strain>
    </source>
</reference>
<dbReference type="GO" id="GO:0006493">
    <property type="term" value="P:protein O-linked glycosylation"/>
    <property type="evidence" value="ECO:0007669"/>
    <property type="project" value="TreeGrafter"/>
</dbReference>
<evidence type="ECO:0000256" key="2">
    <source>
        <dbReference type="ARBA" id="ARBA00008661"/>
    </source>
</evidence>
<name>A0A1D1UQ44_RAMVA</name>
<dbReference type="STRING" id="947166.A0A1D1UQ44"/>
<sequence length="419" mass="48097">MLARKKIILLSFAIAFVVFYSLIYTITRLTVQHRDLSVRKVEPAKYSDFVPVGLSTLPFLECRSRNAFASRLDVQLCVLRSNDANSLERHLRNATNQTQVYIVQQPERVSNEDKTKLLTDGFISCQVVLVNNASVPRFIIYTHSAAQNVKLRQKVRETWASREVLQRNRAVNIFVLGSSLSQTIQANVLSESRAYHDIIQGDFIDSYRNLTLKHRFALKFLQNLTSCFIDATSYPLAFKTDDDVVLDLDAFTGFFLRFHASPPPRTFFCANVLINELAPRDPFFKWYVAEEEYAGAVYPPYCYGNAYLFTWDMVGTLYEESLRVKELWVDDVYFSGILTSSFGKVIFVELPFQSPIVNIATNPEDVLRMGKWLVHTWGNDEASDDYWIGFQAKRSLTARAVFKASVKHRTGETFDYFST</sequence>
<dbReference type="PANTHER" id="PTHR11214:SF3">
    <property type="entry name" value="BETA-1,3-GALACTOSYLTRANSFERASE 6"/>
    <property type="match status" value="1"/>
</dbReference>
<keyword evidence="5 10" id="KW-0812">Transmembrane</keyword>
<gene>
    <name evidence="11" type="primary">RvY_04025-1</name>
    <name evidence="11" type="synonym">RvY_04025.1</name>
    <name evidence="11" type="ORF">RvY_04025</name>
</gene>
<keyword evidence="4" id="KW-0808">Transferase</keyword>
<dbReference type="PANTHER" id="PTHR11214">
    <property type="entry name" value="BETA-1,3-N-ACETYLGLUCOSAMINYLTRANSFERASE"/>
    <property type="match status" value="1"/>
</dbReference>
<evidence type="ECO:0000256" key="10">
    <source>
        <dbReference type="RuleBase" id="RU363063"/>
    </source>
</evidence>
<evidence type="ECO:0000256" key="3">
    <source>
        <dbReference type="ARBA" id="ARBA00022676"/>
    </source>
</evidence>
<evidence type="ECO:0000256" key="9">
    <source>
        <dbReference type="ARBA" id="ARBA00023136"/>
    </source>
</evidence>
<dbReference type="InterPro" id="IPR002659">
    <property type="entry name" value="Glyco_trans_31"/>
</dbReference>
<dbReference type="Pfam" id="PF01762">
    <property type="entry name" value="Galactosyl_T"/>
    <property type="match status" value="1"/>
</dbReference>
<protein>
    <recommendedName>
        <fullName evidence="10">Hexosyltransferase</fullName>
        <ecNumber evidence="10">2.4.1.-</ecNumber>
    </recommendedName>
</protein>
<evidence type="ECO:0000256" key="5">
    <source>
        <dbReference type="ARBA" id="ARBA00022692"/>
    </source>
</evidence>
<keyword evidence="12" id="KW-1185">Reference proteome</keyword>
<comment type="caution">
    <text evidence="11">The sequence shown here is derived from an EMBL/GenBank/DDBJ whole genome shotgun (WGS) entry which is preliminary data.</text>
</comment>
<keyword evidence="7 10" id="KW-1133">Transmembrane helix</keyword>
<evidence type="ECO:0000256" key="8">
    <source>
        <dbReference type="ARBA" id="ARBA00023034"/>
    </source>
</evidence>
<comment type="subcellular location">
    <subcellularLocation>
        <location evidence="1 10">Golgi apparatus membrane</location>
        <topology evidence="1 10">Single-pass type II membrane protein</topology>
    </subcellularLocation>
</comment>
<feature type="transmembrane region" description="Helical" evidence="10">
    <location>
        <begin position="7"/>
        <end position="26"/>
    </location>
</feature>
<evidence type="ECO:0000256" key="4">
    <source>
        <dbReference type="ARBA" id="ARBA00022679"/>
    </source>
</evidence>
<dbReference type="AlphaFoldDB" id="A0A1D1UQ44"/>
<keyword evidence="8 10" id="KW-0333">Golgi apparatus</keyword>
<dbReference type="EMBL" id="BDGG01000002">
    <property type="protein sequence ID" value="GAU91846.1"/>
    <property type="molecule type" value="Genomic_DNA"/>
</dbReference>
<accession>A0A1D1UQ44</accession>
<keyword evidence="9 10" id="KW-0472">Membrane</keyword>